<accession>A0A6L2JCR9</accession>
<evidence type="ECO:0000256" key="1">
    <source>
        <dbReference type="SAM" id="MobiDB-lite"/>
    </source>
</evidence>
<evidence type="ECO:0000313" key="2">
    <source>
        <dbReference type="EMBL" id="GEU34828.1"/>
    </source>
</evidence>
<proteinExistence type="predicted"/>
<reference evidence="2" key="1">
    <citation type="journal article" date="2019" name="Sci. Rep.">
        <title>Draft genome of Tanacetum cinerariifolium, the natural source of mosquito coil.</title>
        <authorList>
            <person name="Yamashiro T."/>
            <person name="Shiraishi A."/>
            <person name="Satake H."/>
            <person name="Nakayama K."/>
        </authorList>
    </citation>
    <scope>NUCLEOTIDE SEQUENCE</scope>
</reference>
<dbReference type="AlphaFoldDB" id="A0A6L2JCR9"/>
<protein>
    <submittedName>
        <fullName evidence="2">Uncharacterized protein</fullName>
    </submittedName>
</protein>
<feature type="region of interest" description="Disordered" evidence="1">
    <location>
        <begin position="158"/>
        <end position="203"/>
    </location>
</feature>
<comment type="caution">
    <text evidence="2">The sequence shown here is derived from an EMBL/GenBank/DDBJ whole genome shotgun (WGS) entry which is preliminary data.</text>
</comment>
<dbReference type="EMBL" id="BKCJ010000622">
    <property type="protein sequence ID" value="GEU34828.1"/>
    <property type="molecule type" value="Genomic_DNA"/>
</dbReference>
<organism evidence="2">
    <name type="scientific">Tanacetum cinerariifolium</name>
    <name type="common">Dalmatian daisy</name>
    <name type="synonym">Chrysanthemum cinerariifolium</name>
    <dbReference type="NCBI Taxonomy" id="118510"/>
    <lineage>
        <taxon>Eukaryota</taxon>
        <taxon>Viridiplantae</taxon>
        <taxon>Streptophyta</taxon>
        <taxon>Embryophyta</taxon>
        <taxon>Tracheophyta</taxon>
        <taxon>Spermatophyta</taxon>
        <taxon>Magnoliopsida</taxon>
        <taxon>eudicotyledons</taxon>
        <taxon>Gunneridae</taxon>
        <taxon>Pentapetalae</taxon>
        <taxon>asterids</taxon>
        <taxon>campanulids</taxon>
        <taxon>Asterales</taxon>
        <taxon>Asteraceae</taxon>
        <taxon>Asteroideae</taxon>
        <taxon>Anthemideae</taxon>
        <taxon>Anthemidinae</taxon>
        <taxon>Tanacetum</taxon>
    </lineage>
</organism>
<name>A0A6L2JCR9_TANCI</name>
<gene>
    <name evidence="2" type="ORF">Tci_006806</name>
</gene>
<sequence>MSGLKKIDLFAKTLVALKIQVPSIVDNYLGSKVRDVFQKELKKHIVDLVQKYSLQQIPELPKKQIPTVDIKQGSEKRSEKSALEILEIKREQDETQKILKFTIKSTDKAALEEYDLKSTLYQTMHKNKSFNRNLANHRLYHALIEALIVDENAMDKGGKKIKRRRTKESVSSKKPSTTKETLKGKALSKGSKTGKSAPTKEPVEEPIAELRVAKLEKDMSGLKKIDLFAKTLVALKIQVPSIIDNYLGSKVRDVFQKELKKHIVDLVQK</sequence>